<name>A0ABN2XH03_9ACTN</name>
<dbReference type="Pfam" id="PF13193">
    <property type="entry name" value="AMP-binding_C"/>
    <property type="match status" value="1"/>
</dbReference>
<dbReference type="Gene3D" id="3.30.300.30">
    <property type="match status" value="1"/>
</dbReference>
<dbReference type="InterPro" id="IPR045851">
    <property type="entry name" value="AMP-bd_C_sf"/>
</dbReference>
<evidence type="ECO:0000313" key="4">
    <source>
        <dbReference type="EMBL" id="GAA2111157.1"/>
    </source>
</evidence>
<dbReference type="InterPro" id="IPR050237">
    <property type="entry name" value="ATP-dep_AMP-bd_enzyme"/>
</dbReference>
<sequence>MSQATETAVRLPTIAATAAHHAGVRPDATAVECAGRGVTFRDLHHRSNRTAHALAAADVTAGSRVAYLARDTEHYYDLLLACAKTGAVLVPVDPRLTPGEVEHVLRDSGAVLLVTDAERLPGAEGIRPALAALRTVICLDEDTPHGGFPGWTAGHPATDPDPGTAPGPGQPLTQMYTSGTTGAPKGVVLSQGSYWAINDLLARHRLDWIDWRPDDRILHVLPGHHIGGPWWFLQGFRAGGVNVLGQGFEGGRTLRTIRDAGITTTLMVPSMLQVLLDEPGVGPADFAGLRKVVYGGSPMPEALLRRCLETMGCEFAQIFGLTETCASALCLPPADHVPGGPRLTAAGRAYPGVAVQVVDRAGEPLPAGEVGEILLDTPAVMDGYWNRPDETARTVVDSWLHTGDAGFLDEDGYVYVRDRIKDVILVAGENVYPAEVENALGTHPAVAEVAVVGVPDRVRGEAVRAYVLARPGERPTAHALRTFLKDRLADYKSPTDYAFVDTLPRTASGKILRRELRGRS</sequence>
<dbReference type="RefSeq" id="WP_344288014.1">
    <property type="nucleotide sequence ID" value="NZ_BAAAPF010000011.1"/>
</dbReference>
<dbReference type="PANTHER" id="PTHR43767:SF1">
    <property type="entry name" value="NONRIBOSOMAL PEPTIDE SYNTHASE PES1 (EUROFUNG)-RELATED"/>
    <property type="match status" value="1"/>
</dbReference>
<evidence type="ECO:0000313" key="5">
    <source>
        <dbReference type="Proteomes" id="UP001500443"/>
    </source>
</evidence>
<accession>A0ABN2XH03</accession>
<dbReference type="InterPro" id="IPR042099">
    <property type="entry name" value="ANL_N_sf"/>
</dbReference>
<evidence type="ECO:0000256" key="1">
    <source>
        <dbReference type="SAM" id="MobiDB-lite"/>
    </source>
</evidence>
<dbReference type="EMBL" id="BAAAPF010000011">
    <property type="protein sequence ID" value="GAA2111157.1"/>
    <property type="molecule type" value="Genomic_DNA"/>
</dbReference>
<keyword evidence="5" id="KW-1185">Reference proteome</keyword>
<evidence type="ECO:0000259" key="2">
    <source>
        <dbReference type="Pfam" id="PF00501"/>
    </source>
</evidence>
<gene>
    <name evidence="4" type="ORF">GCM10009802_08690</name>
</gene>
<reference evidence="4 5" key="1">
    <citation type="journal article" date="2019" name="Int. J. Syst. Evol. Microbiol.">
        <title>The Global Catalogue of Microorganisms (GCM) 10K type strain sequencing project: providing services to taxonomists for standard genome sequencing and annotation.</title>
        <authorList>
            <consortium name="The Broad Institute Genomics Platform"/>
            <consortium name="The Broad Institute Genome Sequencing Center for Infectious Disease"/>
            <person name="Wu L."/>
            <person name="Ma J."/>
        </authorList>
    </citation>
    <scope>NUCLEOTIDE SEQUENCE [LARGE SCALE GENOMIC DNA]</scope>
    <source>
        <strain evidence="4 5">JCM 15481</strain>
    </source>
</reference>
<organism evidence="4 5">
    <name type="scientific">Streptomyces synnematoformans</name>
    <dbReference type="NCBI Taxonomy" id="415721"/>
    <lineage>
        <taxon>Bacteria</taxon>
        <taxon>Bacillati</taxon>
        <taxon>Actinomycetota</taxon>
        <taxon>Actinomycetes</taxon>
        <taxon>Kitasatosporales</taxon>
        <taxon>Streptomycetaceae</taxon>
        <taxon>Streptomyces</taxon>
    </lineage>
</organism>
<feature type="domain" description="AMP-dependent synthetase/ligase" evidence="2">
    <location>
        <begin position="20"/>
        <end position="385"/>
    </location>
</feature>
<feature type="domain" description="AMP-binding enzyme C-terminal" evidence="3">
    <location>
        <begin position="435"/>
        <end position="510"/>
    </location>
</feature>
<dbReference type="PANTHER" id="PTHR43767">
    <property type="entry name" value="LONG-CHAIN-FATTY-ACID--COA LIGASE"/>
    <property type="match status" value="1"/>
</dbReference>
<dbReference type="GO" id="GO:0016874">
    <property type="term" value="F:ligase activity"/>
    <property type="evidence" value="ECO:0007669"/>
    <property type="project" value="UniProtKB-KW"/>
</dbReference>
<dbReference type="NCBIfam" id="NF004837">
    <property type="entry name" value="PRK06187.1"/>
    <property type="match status" value="1"/>
</dbReference>
<comment type="caution">
    <text evidence="4">The sequence shown here is derived from an EMBL/GenBank/DDBJ whole genome shotgun (WGS) entry which is preliminary data.</text>
</comment>
<evidence type="ECO:0000259" key="3">
    <source>
        <dbReference type="Pfam" id="PF13193"/>
    </source>
</evidence>
<dbReference type="InterPro" id="IPR000873">
    <property type="entry name" value="AMP-dep_synth/lig_dom"/>
</dbReference>
<keyword evidence="4" id="KW-0436">Ligase</keyword>
<proteinExistence type="predicted"/>
<dbReference type="Gene3D" id="3.40.50.12780">
    <property type="entry name" value="N-terminal domain of ligase-like"/>
    <property type="match status" value="1"/>
</dbReference>
<dbReference type="InterPro" id="IPR025110">
    <property type="entry name" value="AMP-bd_C"/>
</dbReference>
<dbReference type="Pfam" id="PF00501">
    <property type="entry name" value="AMP-binding"/>
    <property type="match status" value="1"/>
</dbReference>
<dbReference type="Proteomes" id="UP001500443">
    <property type="component" value="Unassembled WGS sequence"/>
</dbReference>
<feature type="region of interest" description="Disordered" evidence="1">
    <location>
        <begin position="152"/>
        <end position="173"/>
    </location>
</feature>
<dbReference type="SUPFAM" id="SSF56801">
    <property type="entry name" value="Acetyl-CoA synthetase-like"/>
    <property type="match status" value="1"/>
</dbReference>
<protein>
    <submittedName>
        <fullName evidence="4">Fatty acid--CoA ligase</fullName>
    </submittedName>
</protein>